<reference evidence="3" key="1">
    <citation type="submission" date="2020-10" db="EMBL/GenBank/DDBJ databases">
        <authorList>
            <person name="Gilroy R."/>
        </authorList>
    </citation>
    <scope>NUCLEOTIDE SEQUENCE</scope>
    <source>
        <strain evidence="3">6919</strain>
    </source>
</reference>
<dbReference type="InterPro" id="IPR000866">
    <property type="entry name" value="AhpC/TSA"/>
</dbReference>
<dbReference type="PROSITE" id="PS51352">
    <property type="entry name" value="THIOREDOXIN_2"/>
    <property type="match status" value="1"/>
</dbReference>
<dbReference type="InterPro" id="IPR025380">
    <property type="entry name" value="DUF4369"/>
</dbReference>
<dbReference type="EMBL" id="JADIMC010000053">
    <property type="protein sequence ID" value="MBO8476225.1"/>
    <property type="molecule type" value="Genomic_DNA"/>
</dbReference>
<evidence type="ECO:0000256" key="1">
    <source>
        <dbReference type="SAM" id="SignalP"/>
    </source>
</evidence>
<gene>
    <name evidence="3" type="ORF">IAB88_04465</name>
</gene>
<dbReference type="Pfam" id="PF14289">
    <property type="entry name" value="DUF4369"/>
    <property type="match status" value="1"/>
</dbReference>
<dbReference type="Proteomes" id="UP000823598">
    <property type="component" value="Unassembled WGS sequence"/>
</dbReference>
<dbReference type="SUPFAM" id="SSF52833">
    <property type="entry name" value="Thioredoxin-like"/>
    <property type="match status" value="1"/>
</dbReference>
<dbReference type="PANTHER" id="PTHR42852">
    <property type="entry name" value="THIOL:DISULFIDE INTERCHANGE PROTEIN DSBE"/>
    <property type="match status" value="1"/>
</dbReference>
<protein>
    <submittedName>
        <fullName evidence="3">AhpC/TSA family protein</fullName>
    </submittedName>
</protein>
<sequence>MKKSILSIAISAVLLTACSGGNEFKVAGTVENADGETLLLERALSGRWIVIDSIKTDGGGNFSFSGEAPAYPEIFRLDRKGKFIYFPIDSIDEVTIKTDTAVFDSGYELSGSENAVWMMRVDSISRRLASLPYGDPAYDSAKVEFAEMILKDPSSIVAYYTVNKIIGDRPLYSLNDREDVRILGAVANAYDTHKPSDPRTELLKNVFFAGRRNTFVPTGKADTVYVNESQIIDISLIDRNGKMRHLSEEAAKGNVVVLNFTTYLADESPALNAHFAELYKKYASSGFQIFQICYDANEFNWKSAAQNLPWITVYDPAGAQSENLLRYNVGALPAIFIINRNGELSERVINIDDIDAAVARYI</sequence>
<comment type="caution">
    <text evidence="3">The sequence shown here is derived from an EMBL/GenBank/DDBJ whole genome shotgun (WGS) entry which is preliminary data.</text>
</comment>
<reference evidence="3" key="2">
    <citation type="journal article" date="2021" name="PeerJ">
        <title>Extensive microbial diversity within the chicken gut microbiome revealed by metagenomics and culture.</title>
        <authorList>
            <person name="Gilroy R."/>
            <person name="Ravi A."/>
            <person name="Getino M."/>
            <person name="Pursley I."/>
            <person name="Horton D.L."/>
            <person name="Alikhan N.F."/>
            <person name="Baker D."/>
            <person name="Gharbi K."/>
            <person name="Hall N."/>
            <person name="Watson M."/>
            <person name="Adriaenssens E.M."/>
            <person name="Foster-Nyarko E."/>
            <person name="Jarju S."/>
            <person name="Secka A."/>
            <person name="Antonio M."/>
            <person name="Oren A."/>
            <person name="Chaudhuri R.R."/>
            <person name="La Ragione R."/>
            <person name="Hildebrand F."/>
            <person name="Pallen M.J."/>
        </authorList>
    </citation>
    <scope>NUCLEOTIDE SEQUENCE</scope>
    <source>
        <strain evidence="3">6919</strain>
    </source>
</reference>
<accession>A0A9D9NJZ4</accession>
<feature type="signal peptide" evidence="1">
    <location>
        <begin position="1"/>
        <end position="19"/>
    </location>
</feature>
<proteinExistence type="predicted"/>
<evidence type="ECO:0000259" key="2">
    <source>
        <dbReference type="PROSITE" id="PS51352"/>
    </source>
</evidence>
<organism evidence="3 4">
    <name type="scientific">Candidatus Limisoma faecipullorum</name>
    <dbReference type="NCBI Taxonomy" id="2840854"/>
    <lineage>
        <taxon>Bacteria</taxon>
        <taxon>Pseudomonadati</taxon>
        <taxon>Bacteroidota</taxon>
        <taxon>Bacteroidia</taxon>
        <taxon>Bacteroidales</taxon>
        <taxon>Candidatus Limisoma</taxon>
    </lineage>
</organism>
<evidence type="ECO:0000313" key="3">
    <source>
        <dbReference type="EMBL" id="MBO8476225.1"/>
    </source>
</evidence>
<feature type="chain" id="PRO_5039639084" evidence="1">
    <location>
        <begin position="20"/>
        <end position="362"/>
    </location>
</feature>
<dbReference type="InterPro" id="IPR013766">
    <property type="entry name" value="Thioredoxin_domain"/>
</dbReference>
<dbReference type="Pfam" id="PF00578">
    <property type="entry name" value="AhpC-TSA"/>
    <property type="match status" value="1"/>
</dbReference>
<feature type="domain" description="Thioredoxin" evidence="2">
    <location>
        <begin position="225"/>
        <end position="362"/>
    </location>
</feature>
<dbReference type="Gene3D" id="3.40.30.10">
    <property type="entry name" value="Glutaredoxin"/>
    <property type="match status" value="1"/>
</dbReference>
<evidence type="ECO:0000313" key="4">
    <source>
        <dbReference type="Proteomes" id="UP000823598"/>
    </source>
</evidence>
<dbReference type="PANTHER" id="PTHR42852:SF13">
    <property type="entry name" value="PROTEIN DIPZ"/>
    <property type="match status" value="1"/>
</dbReference>
<dbReference type="CDD" id="cd02966">
    <property type="entry name" value="TlpA_like_family"/>
    <property type="match status" value="1"/>
</dbReference>
<name>A0A9D9NJZ4_9BACT</name>
<dbReference type="InterPro" id="IPR036249">
    <property type="entry name" value="Thioredoxin-like_sf"/>
</dbReference>
<dbReference type="InterPro" id="IPR050553">
    <property type="entry name" value="Thioredoxin_ResA/DsbE_sf"/>
</dbReference>
<dbReference type="PROSITE" id="PS51257">
    <property type="entry name" value="PROKAR_LIPOPROTEIN"/>
    <property type="match status" value="1"/>
</dbReference>
<dbReference type="AlphaFoldDB" id="A0A9D9NJZ4"/>
<keyword evidence="1" id="KW-0732">Signal</keyword>